<dbReference type="RefSeq" id="WP_345515385.1">
    <property type="nucleotide sequence ID" value="NZ_BAAAXD010000031.1"/>
</dbReference>
<feature type="compositionally biased region" description="Low complexity" evidence="1">
    <location>
        <begin position="47"/>
        <end position="63"/>
    </location>
</feature>
<evidence type="ECO:0000313" key="2">
    <source>
        <dbReference type="EMBL" id="MFB9578065.1"/>
    </source>
</evidence>
<organism evidence="2 3">
    <name type="scientific">Streptomyces yanii</name>
    <dbReference type="NCBI Taxonomy" id="78510"/>
    <lineage>
        <taxon>Bacteria</taxon>
        <taxon>Bacillati</taxon>
        <taxon>Actinomycetota</taxon>
        <taxon>Actinomycetes</taxon>
        <taxon>Kitasatosporales</taxon>
        <taxon>Streptomycetaceae</taxon>
        <taxon>Streptomyces</taxon>
    </lineage>
</organism>
<dbReference type="EMBL" id="JBHMCG010000162">
    <property type="protein sequence ID" value="MFB9578065.1"/>
    <property type="molecule type" value="Genomic_DNA"/>
</dbReference>
<sequence length="63" mass="6781">MSSKVRPPKGRTWPLVMRSAARIIAWTTMRAASVADRSRPTGRRNRAWSTASVSASVTAPLGG</sequence>
<dbReference type="Proteomes" id="UP001589710">
    <property type="component" value="Unassembled WGS sequence"/>
</dbReference>
<evidence type="ECO:0000313" key="3">
    <source>
        <dbReference type="Proteomes" id="UP001589710"/>
    </source>
</evidence>
<feature type="region of interest" description="Disordered" evidence="1">
    <location>
        <begin position="35"/>
        <end position="63"/>
    </location>
</feature>
<evidence type="ECO:0000256" key="1">
    <source>
        <dbReference type="SAM" id="MobiDB-lite"/>
    </source>
</evidence>
<keyword evidence="3" id="KW-1185">Reference proteome</keyword>
<accession>A0ABV5RJM8</accession>
<gene>
    <name evidence="2" type="ORF">ACFFTL_38825</name>
</gene>
<protein>
    <submittedName>
        <fullName evidence="2">Uncharacterized protein</fullName>
    </submittedName>
</protein>
<proteinExistence type="predicted"/>
<name>A0ABV5RJM8_9ACTN</name>
<reference evidence="2 3" key="1">
    <citation type="submission" date="2024-09" db="EMBL/GenBank/DDBJ databases">
        <authorList>
            <person name="Sun Q."/>
            <person name="Mori K."/>
        </authorList>
    </citation>
    <scope>NUCLEOTIDE SEQUENCE [LARGE SCALE GENOMIC DNA]</scope>
    <source>
        <strain evidence="2 3">JCM 3331</strain>
    </source>
</reference>
<comment type="caution">
    <text evidence="2">The sequence shown here is derived from an EMBL/GenBank/DDBJ whole genome shotgun (WGS) entry which is preliminary data.</text>
</comment>